<evidence type="ECO:0000256" key="3">
    <source>
        <dbReference type="SAM" id="Phobius"/>
    </source>
</evidence>
<feature type="region of interest" description="Disordered" evidence="2">
    <location>
        <begin position="41"/>
        <end position="101"/>
    </location>
</feature>
<feature type="region of interest" description="Disordered" evidence="2">
    <location>
        <begin position="473"/>
        <end position="572"/>
    </location>
</feature>
<feature type="compositionally biased region" description="Basic and acidic residues" evidence="2">
    <location>
        <begin position="513"/>
        <end position="541"/>
    </location>
</feature>
<feature type="compositionally biased region" description="Low complexity" evidence="2">
    <location>
        <begin position="45"/>
        <end position="76"/>
    </location>
</feature>
<keyword evidence="1" id="KW-0479">Metal-binding</keyword>
<evidence type="ECO:0000256" key="1">
    <source>
        <dbReference type="PROSITE-ProRule" id="PRU00042"/>
    </source>
</evidence>
<accession>A0A6A6EBM2</accession>
<feature type="compositionally biased region" description="Basic and acidic residues" evidence="2">
    <location>
        <begin position="562"/>
        <end position="572"/>
    </location>
</feature>
<dbReference type="SMART" id="SM00355">
    <property type="entry name" value="ZnF_C2H2"/>
    <property type="match status" value="2"/>
</dbReference>
<reference evidence="5" key="1">
    <citation type="journal article" date="2020" name="Stud. Mycol.">
        <title>101 Dothideomycetes genomes: a test case for predicting lifestyles and emergence of pathogens.</title>
        <authorList>
            <person name="Haridas S."/>
            <person name="Albert R."/>
            <person name="Binder M."/>
            <person name="Bloem J."/>
            <person name="Labutti K."/>
            <person name="Salamov A."/>
            <person name="Andreopoulos B."/>
            <person name="Baker S."/>
            <person name="Barry K."/>
            <person name="Bills G."/>
            <person name="Bluhm B."/>
            <person name="Cannon C."/>
            <person name="Castanera R."/>
            <person name="Culley D."/>
            <person name="Daum C."/>
            <person name="Ezra D."/>
            <person name="Gonzalez J."/>
            <person name="Henrissat B."/>
            <person name="Kuo A."/>
            <person name="Liang C."/>
            <person name="Lipzen A."/>
            <person name="Lutzoni F."/>
            <person name="Magnuson J."/>
            <person name="Mondo S."/>
            <person name="Nolan M."/>
            <person name="Ohm R."/>
            <person name="Pangilinan J."/>
            <person name="Park H.-J."/>
            <person name="Ramirez L."/>
            <person name="Alfaro M."/>
            <person name="Sun H."/>
            <person name="Tritt A."/>
            <person name="Yoshinaga Y."/>
            <person name="Zwiers L.-H."/>
            <person name="Turgeon B."/>
            <person name="Goodwin S."/>
            <person name="Spatafora J."/>
            <person name="Crous P."/>
            <person name="Grigoriev I."/>
        </authorList>
    </citation>
    <scope>NUCLEOTIDE SEQUENCE</scope>
    <source>
        <strain evidence="5">CBS 207.26</strain>
    </source>
</reference>
<dbReference type="Proteomes" id="UP000800200">
    <property type="component" value="Unassembled WGS sequence"/>
</dbReference>
<dbReference type="Gene3D" id="3.30.160.60">
    <property type="entry name" value="Classic Zinc Finger"/>
    <property type="match status" value="1"/>
</dbReference>
<sequence>MDEIQDFPEESLVYVKALLRRHPPHYIHRMIEQVANSRHNSTALSSTSSRFPVTSSYSASSSEYKPSLTSLSSSRSWPRQEPTHHAQYLDPTRPLPRSVPSPVSEVCSPVDPYSETSIIWDDCHLDRIASPIGFRNENYFFCTFCPDLKTFRARRDWKMHEKRMHETGEDWPCPAPGCGQIFNQERRFARHYERCHPGQPLLSMTDIRIRLLPQKVFGCGFDKCKDALIGWDKRCAHVADHMKKGMRFSQWKYSNVIRNLIRQEATRDAWEKLFSSLDDGIRKGRSQICWNPDNTRVLRQKLECCDLRPSLDEVLLTALCLRSDLPLDPALSTLPAGFVTPSEDSIPNFHHLSSEQRIHILNGNPTVSFPRARLDAITAGMVKASNNTLLSYVDIEPDNVLDLPIPDLPIQHDTAELSFMPDPSEAGSESGFIDPVSSSNPFGWANYFNAAPSLEESRYFDWSDIVPKKARRKVRSGLSLKQSHPTHEETNSEMQRPKLETKGVMAELEERDPEMQHSKKETEEVTTALEEKDPELQRLKEETEEVTTELEEVTTDLEERDPEMQRSKQDEEVMEERVLEIRRLKLEVEEAREELGKVNVPLTARLCSFLGSPLAKVSSFSCIFPPKIPAKCNYAGKTVRINWICSCGHCGYDDFIELKPGAIERLLNKLVSNGALRSASSGRRPSVTQNLFRIAWNWLISITNNFRFGKTPQNLLASSAGSQQRVATAQSQSPSHNSDFLLLCIKNTKYSTALRILEARNMKSDQELFHSLRSLYLQNSCFSIFSLQTLKQIRFVQFVLRKNSLVDRLECHILPPPTATHYGFSPRPPDLVPPIGEDYMMHRFSVPHDGDGDNTCLNQIPKRLGQRPDRGVPPDNHLGWGLYFVEGPHLGKVYGILAIVIATGSLLFGILYFIFQRDVQGAFTVAAYITSLLTLLVGTWQMWILTS</sequence>
<evidence type="ECO:0000313" key="5">
    <source>
        <dbReference type="EMBL" id="KAF2188465.1"/>
    </source>
</evidence>
<dbReference type="GO" id="GO:0008270">
    <property type="term" value="F:zinc ion binding"/>
    <property type="evidence" value="ECO:0007669"/>
    <property type="project" value="UniProtKB-KW"/>
</dbReference>
<keyword evidence="6" id="KW-1185">Reference proteome</keyword>
<keyword evidence="3" id="KW-1133">Transmembrane helix</keyword>
<dbReference type="PANTHER" id="PTHR35391:SF3">
    <property type="entry name" value="FINGER DOMAIN PROTEIN, PUTATIVE (AFU_ORTHOLOGUE AFUA_8G04300)-RELATED"/>
    <property type="match status" value="1"/>
</dbReference>
<dbReference type="InterPro" id="IPR013087">
    <property type="entry name" value="Znf_C2H2_type"/>
</dbReference>
<dbReference type="EMBL" id="ML994623">
    <property type="protein sequence ID" value="KAF2188465.1"/>
    <property type="molecule type" value="Genomic_DNA"/>
</dbReference>
<keyword evidence="1" id="KW-0862">Zinc</keyword>
<proteinExistence type="predicted"/>
<keyword evidence="3" id="KW-0472">Membrane</keyword>
<dbReference type="PROSITE" id="PS50157">
    <property type="entry name" value="ZINC_FINGER_C2H2_2"/>
    <property type="match status" value="1"/>
</dbReference>
<dbReference type="PROSITE" id="PS00028">
    <property type="entry name" value="ZINC_FINGER_C2H2_1"/>
    <property type="match status" value="1"/>
</dbReference>
<organism evidence="5 6">
    <name type="scientific">Zopfia rhizophila CBS 207.26</name>
    <dbReference type="NCBI Taxonomy" id="1314779"/>
    <lineage>
        <taxon>Eukaryota</taxon>
        <taxon>Fungi</taxon>
        <taxon>Dikarya</taxon>
        <taxon>Ascomycota</taxon>
        <taxon>Pezizomycotina</taxon>
        <taxon>Dothideomycetes</taxon>
        <taxon>Dothideomycetes incertae sedis</taxon>
        <taxon>Zopfiaceae</taxon>
        <taxon>Zopfia</taxon>
    </lineage>
</organism>
<feature type="compositionally biased region" description="Acidic residues" evidence="2">
    <location>
        <begin position="542"/>
        <end position="561"/>
    </location>
</feature>
<evidence type="ECO:0000259" key="4">
    <source>
        <dbReference type="PROSITE" id="PS50157"/>
    </source>
</evidence>
<dbReference type="PANTHER" id="PTHR35391">
    <property type="entry name" value="C2H2-TYPE DOMAIN-CONTAINING PROTEIN-RELATED"/>
    <property type="match status" value="1"/>
</dbReference>
<feature type="transmembrane region" description="Helical" evidence="3">
    <location>
        <begin position="893"/>
        <end position="915"/>
    </location>
</feature>
<protein>
    <recommendedName>
        <fullName evidence="4">C2H2-type domain-containing protein</fullName>
    </recommendedName>
</protein>
<keyword evidence="1" id="KW-0863">Zinc-finger</keyword>
<feature type="transmembrane region" description="Helical" evidence="3">
    <location>
        <begin position="922"/>
        <end position="944"/>
    </location>
</feature>
<feature type="compositionally biased region" description="Basic and acidic residues" evidence="2">
    <location>
        <begin position="485"/>
        <end position="501"/>
    </location>
</feature>
<dbReference type="AlphaFoldDB" id="A0A6A6EBM2"/>
<dbReference type="OrthoDB" id="654211at2759"/>
<keyword evidence="3" id="KW-0812">Transmembrane</keyword>
<evidence type="ECO:0000256" key="2">
    <source>
        <dbReference type="SAM" id="MobiDB-lite"/>
    </source>
</evidence>
<feature type="domain" description="C2H2-type" evidence="4">
    <location>
        <begin position="171"/>
        <end position="201"/>
    </location>
</feature>
<gene>
    <name evidence="5" type="ORF">K469DRAFT_627030</name>
</gene>
<name>A0A6A6EBM2_9PEZI</name>
<evidence type="ECO:0000313" key="6">
    <source>
        <dbReference type="Proteomes" id="UP000800200"/>
    </source>
</evidence>